<dbReference type="HOGENOM" id="CLU_2777379_0_0_1"/>
<gene>
    <name evidence="1" type="ORF">SPOG_03541</name>
</gene>
<sequence>MNWMESKLACTASCFSHREMSIVNTCTGDVNKQNVTTDYRIEGGYNPFLKTKVAILPVDKDTNYGKVKY</sequence>
<dbReference type="GeneID" id="25037858"/>
<organism evidence="1 2">
    <name type="scientific">Schizosaccharomyces cryophilus (strain OY26 / ATCC MYA-4695 / CBS 11777 / NBRC 106824 / NRRL Y48691)</name>
    <name type="common">Fission yeast</name>
    <dbReference type="NCBI Taxonomy" id="653667"/>
    <lineage>
        <taxon>Eukaryota</taxon>
        <taxon>Fungi</taxon>
        <taxon>Dikarya</taxon>
        <taxon>Ascomycota</taxon>
        <taxon>Taphrinomycotina</taxon>
        <taxon>Schizosaccharomycetes</taxon>
        <taxon>Schizosaccharomycetales</taxon>
        <taxon>Schizosaccharomycetaceae</taxon>
        <taxon>Schizosaccharomyces</taxon>
    </lineage>
</organism>
<dbReference type="AlphaFoldDB" id="S9WZC6"/>
<dbReference type="RefSeq" id="XP_013025410.1">
    <property type="nucleotide sequence ID" value="XM_013169956.1"/>
</dbReference>
<evidence type="ECO:0000313" key="1">
    <source>
        <dbReference type="EMBL" id="EPY50072.1"/>
    </source>
</evidence>
<dbReference type="Proteomes" id="UP000015464">
    <property type="component" value="Unassembled WGS sequence"/>
</dbReference>
<name>S9WZC6_SCHCR</name>
<protein>
    <submittedName>
        <fullName evidence="1">Uncharacterized protein</fullName>
    </submittedName>
</protein>
<reference evidence="1 2" key="1">
    <citation type="journal article" date="2011" name="Science">
        <title>Comparative functional genomics of the fission yeasts.</title>
        <authorList>
            <person name="Rhind N."/>
            <person name="Chen Z."/>
            <person name="Yassour M."/>
            <person name="Thompson D.A."/>
            <person name="Haas B.J."/>
            <person name="Habib N."/>
            <person name="Wapinski I."/>
            <person name="Roy S."/>
            <person name="Lin M.F."/>
            <person name="Heiman D.I."/>
            <person name="Young S.K."/>
            <person name="Furuya K."/>
            <person name="Guo Y."/>
            <person name="Pidoux A."/>
            <person name="Chen H.M."/>
            <person name="Robbertse B."/>
            <person name="Goldberg J.M."/>
            <person name="Aoki K."/>
            <person name="Bayne E.H."/>
            <person name="Berlin A.M."/>
            <person name="Desjardins C.A."/>
            <person name="Dobbs E."/>
            <person name="Dukaj L."/>
            <person name="Fan L."/>
            <person name="FitzGerald M.G."/>
            <person name="French C."/>
            <person name="Gujja S."/>
            <person name="Hansen K."/>
            <person name="Keifenheim D."/>
            <person name="Levin J.Z."/>
            <person name="Mosher R.A."/>
            <person name="Mueller C.A."/>
            <person name="Pfiffner J."/>
            <person name="Priest M."/>
            <person name="Russ C."/>
            <person name="Smialowska A."/>
            <person name="Swoboda P."/>
            <person name="Sykes S.M."/>
            <person name="Vaughn M."/>
            <person name="Vengrova S."/>
            <person name="Yoder R."/>
            <person name="Zeng Q."/>
            <person name="Allshire R."/>
            <person name="Baulcombe D."/>
            <person name="Birren B.W."/>
            <person name="Brown W."/>
            <person name="Ekwall K."/>
            <person name="Kellis M."/>
            <person name="Leatherwood J."/>
            <person name="Levin H."/>
            <person name="Margalit H."/>
            <person name="Martienssen R."/>
            <person name="Nieduszynski C.A."/>
            <person name="Spatafora J.W."/>
            <person name="Friedman N."/>
            <person name="Dalgaard J.Z."/>
            <person name="Baumann P."/>
            <person name="Niki H."/>
            <person name="Regev A."/>
            <person name="Nusbaum C."/>
        </authorList>
    </citation>
    <scope>NUCLEOTIDE SEQUENCE [LARGE SCALE GENOMIC DNA]</scope>
    <source>
        <strain evidence="2">OY26 / ATCC MYA-4695 / CBS 11777 / NBRC 106824 / NRRL Y48691</strain>
    </source>
</reference>
<evidence type="ECO:0000313" key="2">
    <source>
        <dbReference type="Proteomes" id="UP000015464"/>
    </source>
</evidence>
<accession>S9WZC6</accession>
<proteinExistence type="predicted"/>
<keyword evidence="2" id="KW-1185">Reference proteome</keyword>
<dbReference type="EMBL" id="KE546994">
    <property type="protein sequence ID" value="EPY50072.1"/>
    <property type="molecule type" value="Genomic_DNA"/>
</dbReference>